<sequence length="416" mass="47662">MTESIVEKVVSNPINQGISDKLFENDRRFDLVFNNASSKPKLLYVVEAMGGGVFTYIVELVNSLVNDFDIYIAYGIRNQTPDNYKEYFDSRVKMIFIKNFTRSINLNKDIQSYFEIREIAKQIKPDIVHLHSSKAGVIGRFLFNFSDIPVFYTPHGYSFLMQDRSKVKCFIYKTIERICAKCNCTTVSCSYGEYEETLKLTKRAVDIDNGIDINGFNELVSQAKNISSFESHDKQLKVFTLGRANYQKNPELFNEIATRLPDVKFVWIGDGPLINLLTAPNIEVTGWKNREEALAISMSCDIFILTSLWEGLPLSLLEAMYMKKPVVVSNVIGNRDVVKNKENGYVCDKVEDYVSAISDVAHHKEYARNAYYDVIGHYNIANMTQKYISLYKEALKSGEKVFIKKVEKYNQLVKCS</sequence>
<name>A0A317FWM9_BUTFI</name>
<geneLocation type="plasmid" evidence="4">
    <name>pinbov266</name>
</geneLocation>
<feature type="domain" description="Glycosyl transferase family 1" evidence="1">
    <location>
        <begin position="225"/>
        <end position="369"/>
    </location>
</feature>
<reference evidence="3 4" key="1">
    <citation type="submission" date="2017-09" db="EMBL/GenBank/DDBJ databases">
        <title>High-quality draft genome sequence of Butyrivibrio fibrisolvens INBov1, isolated from cow rumen.</title>
        <authorList>
            <person name="Rodriguez Hernaez J."/>
            <person name="Rivarola M."/>
            <person name="Paniego N."/>
            <person name="Cravero S."/>
            <person name="Ceron Cucchi M."/>
            <person name="Martinez M.C."/>
        </authorList>
    </citation>
    <scope>NUCLEOTIDE SEQUENCE [LARGE SCALE GENOMIC DNA]</scope>
    <source>
        <strain evidence="3 4">INBov1</strain>
        <plasmid evidence="4">pinbov266</plasmid>
    </source>
</reference>
<organism evidence="3 4">
    <name type="scientific">Butyrivibrio fibrisolvens</name>
    <dbReference type="NCBI Taxonomy" id="831"/>
    <lineage>
        <taxon>Bacteria</taxon>
        <taxon>Bacillati</taxon>
        <taxon>Bacillota</taxon>
        <taxon>Clostridia</taxon>
        <taxon>Lachnospirales</taxon>
        <taxon>Lachnospiraceae</taxon>
        <taxon>Butyrivibrio</taxon>
    </lineage>
</organism>
<evidence type="ECO:0000259" key="1">
    <source>
        <dbReference type="Pfam" id="PF00534"/>
    </source>
</evidence>
<keyword evidence="4" id="KW-1185">Reference proteome</keyword>
<keyword evidence="3" id="KW-0808">Transferase</keyword>
<comment type="caution">
    <text evidence="3">The sequence shown here is derived from an EMBL/GenBank/DDBJ whole genome shotgun (WGS) entry which is preliminary data.</text>
</comment>
<accession>A0A317FWM9</accession>
<dbReference type="Pfam" id="PF00534">
    <property type="entry name" value="Glycos_transf_1"/>
    <property type="match status" value="1"/>
</dbReference>
<evidence type="ECO:0000259" key="2">
    <source>
        <dbReference type="Pfam" id="PF13439"/>
    </source>
</evidence>
<protein>
    <submittedName>
        <fullName evidence="3">Glycosyl transferase</fullName>
    </submittedName>
</protein>
<dbReference type="PANTHER" id="PTHR45947">
    <property type="entry name" value="SULFOQUINOVOSYL TRANSFERASE SQD2"/>
    <property type="match status" value="1"/>
</dbReference>
<dbReference type="SUPFAM" id="SSF53756">
    <property type="entry name" value="UDP-Glycosyltransferase/glycogen phosphorylase"/>
    <property type="match status" value="1"/>
</dbReference>
<dbReference type="InterPro" id="IPR001296">
    <property type="entry name" value="Glyco_trans_1"/>
</dbReference>
<dbReference type="InterPro" id="IPR028098">
    <property type="entry name" value="Glyco_trans_4-like_N"/>
</dbReference>
<dbReference type="GO" id="GO:0016757">
    <property type="term" value="F:glycosyltransferase activity"/>
    <property type="evidence" value="ECO:0007669"/>
    <property type="project" value="InterPro"/>
</dbReference>
<evidence type="ECO:0000313" key="4">
    <source>
        <dbReference type="Proteomes" id="UP000245488"/>
    </source>
</evidence>
<gene>
    <name evidence="3" type="ORF">CPT75_00935</name>
</gene>
<dbReference type="Pfam" id="PF13439">
    <property type="entry name" value="Glyco_transf_4"/>
    <property type="match status" value="1"/>
</dbReference>
<feature type="domain" description="Glycosyltransferase subfamily 4-like N-terminal" evidence="2">
    <location>
        <begin position="51"/>
        <end position="213"/>
    </location>
</feature>
<dbReference type="EMBL" id="NXNG01000002">
    <property type="protein sequence ID" value="PWT26028.1"/>
    <property type="molecule type" value="Genomic_DNA"/>
</dbReference>
<proteinExistence type="predicted"/>
<dbReference type="PANTHER" id="PTHR45947:SF3">
    <property type="entry name" value="SULFOQUINOVOSYL TRANSFERASE SQD2"/>
    <property type="match status" value="1"/>
</dbReference>
<dbReference type="AlphaFoldDB" id="A0A317FWM9"/>
<dbReference type="InterPro" id="IPR050194">
    <property type="entry name" value="Glycosyltransferase_grp1"/>
</dbReference>
<dbReference type="Proteomes" id="UP000245488">
    <property type="component" value="Plasmid pINBov266"/>
</dbReference>
<dbReference type="Gene3D" id="3.40.50.2000">
    <property type="entry name" value="Glycogen Phosphorylase B"/>
    <property type="match status" value="2"/>
</dbReference>
<evidence type="ECO:0000313" key="3">
    <source>
        <dbReference type="EMBL" id="PWT26028.1"/>
    </source>
</evidence>
<keyword evidence="3" id="KW-0614">Plasmid</keyword>